<sequence length="555" mass="58999">MLDEIGGQAWGEVPRLTPGTEVAGFTVEGTIASGSFGTVYRARRSGRLYAIKLVRIDPRGDREAAALRLVRHPNVVSFHGYGFWPEDEPRFLVLALELVEGRTLDVWAAEENPSALELVMRLLLPFALTLADVHASGVVHRDIKEANIVVREADGQPVLVDFGAAGLKEGALRLTMRLPPGTAEYRSPEALRFAREWEGEPYPFAPGDDLWATGVVIYILLTRALPFGDRNGPDLNRAILEKTPPAPHELNPRVPLALSELCMGMLEKELEARYPDAKALAEDLLELCTQADSSWRTPLFPGGAPVPRAAAPAPMAPGSRLPGRWRAAGLALAAAFLLCVAGDAPLIASPPSPATPQATSGQKVEATATAVDVAHGAAPTPAPVATVANSEEPSMKKTSKMVRNLVVAGCVAGSPGCVSGPQPRPPPPPEDCPPGAAATHERFVLVSTHGINLVLPLPRVEVVPLQEGPVTAEIIGRWGGLPDFTIFSGRVVIGEKRVYGRFTEARLPSGEIVPVCLQMKSVADPVLGVVMEPGSTATRALVISGVSVRAVRQFE</sequence>
<evidence type="ECO:0000256" key="2">
    <source>
        <dbReference type="ARBA" id="ARBA00022527"/>
    </source>
</evidence>
<dbReference type="PANTHER" id="PTHR43671:SF98">
    <property type="entry name" value="SERINE_THREONINE-PROTEIN KINASE NEK11"/>
    <property type="match status" value="1"/>
</dbReference>
<dbReference type="RefSeq" id="WP_267537074.1">
    <property type="nucleotide sequence ID" value="NZ_JAPNKA010000001.1"/>
</dbReference>
<dbReference type="SMART" id="SM00220">
    <property type="entry name" value="S_TKc"/>
    <property type="match status" value="1"/>
</dbReference>
<dbReference type="InterPro" id="IPR050660">
    <property type="entry name" value="NEK_Ser/Thr_kinase"/>
</dbReference>
<dbReference type="InterPro" id="IPR011009">
    <property type="entry name" value="Kinase-like_dom_sf"/>
</dbReference>
<dbReference type="PROSITE" id="PS50011">
    <property type="entry name" value="PROTEIN_KINASE_DOM"/>
    <property type="match status" value="1"/>
</dbReference>
<dbReference type="EMBL" id="JAPNKA010000001">
    <property type="protein sequence ID" value="MCY1078287.1"/>
    <property type="molecule type" value="Genomic_DNA"/>
</dbReference>
<dbReference type="Proteomes" id="UP001207654">
    <property type="component" value="Unassembled WGS sequence"/>
</dbReference>
<dbReference type="CDD" id="cd14014">
    <property type="entry name" value="STKc_PknB_like"/>
    <property type="match status" value="1"/>
</dbReference>
<comment type="catalytic activity">
    <reaction evidence="8">
        <text>L-seryl-[protein] + ATP = O-phospho-L-seryl-[protein] + ADP + H(+)</text>
        <dbReference type="Rhea" id="RHEA:17989"/>
        <dbReference type="Rhea" id="RHEA-COMP:9863"/>
        <dbReference type="Rhea" id="RHEA-COMP:11604"/>
        <dbReference type="ChEBI" id="CHEBI:15378"/>
        <dbReference type="ChEBI" id="CHEBI:29999"/>
        <dbReference type="ChEBI" id="CHEBI:30616"/>
        <dbReference type="ChEBI" id="CHEBI:83421"/>
        <dbReference type="ChEBI" id="CHEBI:456216"/>
        <dbReference type="EC" id="2.7.11.1"/>
    </reaction>
</comment>
<dbReference type="SUPFAM" id="SSF56112">
    <property type="entry name" value="Protein kinase-like (PK-like)"/>
    <property type="match status" value="1"/>
</dbReference>
<evidence type="ECO:0000313" key="10">
    <source>
        <dbReference type="EMBL" id="MCY1078287.1"/>
    </source>
</evidence>
<name>A0ABT4A9F3_9BACT</name>
<evidence type="ECO:0000256" key="1">
    <source>
        <dbReference type="ARBA" id="ARBA00012513"/>
    </source>
</evidence>
<dbReference type="PANTHER" id="PTHR43671">
    <property type="entry name" value="SERINE/THREONINE-PROTEIN KINASE NEK"/>
    <property type="match status" value="1"/>
</dbReference>
<evidence type="ECO:0000256" key="6">
    <source>
        <dbReference type="ARBA" id="ARBA00022840"/>
    </source>
</evidence>
<feature type="domain" description="Protein kinase" evidence="9">
    <location>
        <begin position="25"/>
        <end position="300"/>
    </location>
</feature>
<evidence type="ECO:0000256" key="7">
    <source>
        <dbReference type="ARBA" id="ARBA00047899"/>
    </source>
</evidence>
<comment type="caution">
    <text evidence="10">The sequence shown here is derived from an EMBL/GenBank/DDBJ whole genome shotgun (WGS) entry which is preliminary data.</text>
</comment>
<comment type="catalytic activity">
    <reaction evidence="7">
        <text>L-threonyl-[protein] + ATP = O-phospho-L-threonyl-[protein] + ADP + H(+)</text>
        <dbReference type="Rhea" id="RHEA:46608"/>
        <dbReference type="Rhea" id="RHEA-COMP:11060"/>
        <dbReference type="Rhea" id="RHEA-COMP:11605"/>
        <dbReference type="ChEBI" id="CHEBI:15378"/>
        <dbReference type="ChEBI" id="CHEBI:30013"/>
        <dbReference type="ChEBI" id="CHEBI:30616"/>
        <dbReference type="ChEBI" id="CHEBI:61977"/>
        <dbReference type="ChEBI" id="CHEBI:456216"/>
        <dbReference type="EC" id="2.7.11.1"/>
    </reaction>
</comment>
<accession>A0ABT4A9F3</accession>
<protein>
    <recommendedName>
        <fullName evidence="1">non-specific serine/threonine protein kinase</fullName>
        <ecNumber evidence="1">2.7.11.1</ecNumber>
    </recommendedName>
</protein>
<evidence type="ECO:0000256" key="5">
    <source>
        <dbReference type="ARBA" id="ARBA00022777"/>
    </source>
</evidence>
<organism evidence="10 11">
    <name type="scientific">Archangium lansingense</name>
    <dbReference type="NCBI Taxonomy" id="2995310"/>
    <lineage>
        <taxon>Bacteria</taxon>
        <taxon>Pseudomonadati</taxon>
        <taxon>Myxococcota</taxon>
        <taxon>Myxococcia</taxon>
        <taxon>Myxococcales</taxon>
        <taxon>Cystobacterineae</taxon>
        <taxon>Archangiaceae</taxon>
        <taxon>Archangium</taxon>
    </lineage>
</organism>
<keyword evidence="6" id="KW-0067">ATP-binding</keyword>
<dbReference type="PROSITE" id="PS00108">
    <property type="entry name" value="PROTEIN_KINASE_ST"/>
    <property type="match status" value="1"/>
</dbReference>
<dbReference type="InterPro" id="IPR000719">
    <property type="entry name" value="Prot_kinase_dom"/>
</dbReference>
<dbReference type="InterPro" id="IPR008271">
    <property type="entry name" value="Ser/Thr_kinase_AS"/>
</dbReference>
<dbReference type="GO" id="GO:0016301">
    <property type="term" value="F:kinase activity"/>
    <property type="evidence" value="ECO:0007669"/>
    <property type="project" value="UniProtKB-KW"/>
</dbReference>
<keyword evidence="5 10" id="KW-0418">Kinase</keyword>
<evidence type="ECO:0000256" key="8">
    <source>
        <dbReference type="ARBA" id="ARBA00048679"/>
    </source>
</evidence>
<evidence type="ECO:0000256" key="4">
    <source>
        <dbReference type="ARBA" id="ARBA00022741"/>
    </source>
</evidence>
<keyword evidence="4" id="KW-0547">Nucleotide-binding</keyword>
<gene>
    <name evidence="10" type="ORF">OV287_27800</name>
</gene>
<keyword evidence="11" id="KW-1185">Reference proteome</keyword>
<evidence type="ECO:0000256" key="3">
    <source>
        <dbReference type="ARBA" id="ARBA00022679"/>
    </source>
</evidence>
<evidence type="ECO:0000313" key="11">
    <source>
        <dbReference type="Proteomes" id="UP001207654"/>
    </source>
</evidence>
<keyword evidence="2" id="KW-0723">Serine/threonine-protein kinase</keyword>
<dbReference type="Pfam" id="PF00069">
    <property type="entry name" value="Pkinase"/>
    <property type="match status" value="1"/>
</dbReference>
<reference evidence="10 11" key="1">
    <citation type="submission" date="2022-11" db="EMBL/GenBank/DDBJ databases">
        <title>Minimal conservation of predation-associated metabolite biosynthetic gene clusters underscores biosynthetic potential of Myxococcota including descriptions for ten novel species: Archangium lansinium sp. nov., Myxococcus landrumus sp. nov., Nannocystis bai.</title>
        <authorList>
            <person name="Ahearne A."/>
            <person name="Stevens C."/>
            <person name="Phillips K."/>
        </authorList>
    </citation>
    <scope>NUCLEOTIDE SEQUENCE [LARGE SCALE GENOMIC DNA]</scope>
    <source>
        <strain evidence="10 11">MIWBW</strain>
    </source>
</reference>
<keyword evidence="3" id="KW-0808">Transferase</keyword>
<dbReference type="EC" id="2.7.11.1" evidence="1"/>
<proteinExistence type="predicted"/>
<evidence type="ECO:0000259" key="9">
    <source>
        <dbReference type="PROSITE" id="PS50011"/>
    </source>
</evidence>
<dbReference type="Gene3D" id="1.10.510.10">
    <property type="entry name" value="Transferase(Phosphotransferase) domain 1"/>
    <property type="match status" value="1"/>
</dbReference>